<dbReference type="Proteomes" id="UP000228934">
    <property type="component" value="Unassembled WGS sequence"/>
</dbReference>
<dbReference type="OrthoDB" id="3176171at2759"/>
<sequence length="64" mass="7034">MNRYWIGILVGTPLVPYLTGITNPLSDCNEARKGDGSEAGQKTELFISVETYFPPSLCANQGWI</sequence>
<accession>A0A2G9RFV9</accession>
<organism evidence="1 2">
    <name type="scientific">Aquarana catesbeiana</name>
    <name type="common">American bullfrog</name>
    <name type="synonym">Rana catesbeiana</name>
    <dbReference type="NCBI Taxonomy" id="8400"/>
    <lineage>
        <taxon>Eukaryota</taxon>
        <taxon>Metazoa</taxon>
        <taxon>Chordata</taxon>
        <taxon>Craniata</taxon>
        <taxon>Vertebrata</taxon>
        <taxon>Euteleostomi</taxon>
        <taxon>Amphibia</taxon>
        <taxon>Batrachia</taxon>
        <taxon>Anura</taxon>
        <taxon>Neobatrachia</taxon>
        <taxon>Ranoidea</taxon>
        <taxon>Ranidae</taxon>
        <taxon>Aquarana</taxon>
    </lineage>
</organism>
<name>A0A2G9RFV9_AQUCT</name>
<proteinExistence type="predicted"/>
<reference evidence="2" key="1">
    <citation type="journal article" date="2017" name="Nat. Commun.">
        <title>The North American bullfrog draft genome provides insight into hormonal regulation of long noncoding RNA.</title>
        <authorList>
            <person name="Hammond S.A."/>
            <person name="Warren R.L."/>
            <person name="Vandervalk B.P."/>
            <person name="Kucuk E."/>
            <person name="Khan H."/>
            <person name="Gibb E.A."/>
            <person name="Pandoh P."/>
            <person name="Kirk H."/>
            <person name="Zhao Y."/>
            <person name="Jones M."/>
            <person name="Mungall A.J."/>
            <person name="Coope R."/>
            <person name="Pleasance S."/>
            <person name="Moore R.A."/>
            <person name="Holt R.A."/>
            <person name="Round J.M."/>
            <person name="Ohora S."/>
            <person name="Walle B.V."/>
            <person name="Veldhoen N."/>
            <person name="Helbing C.C."/>
            <person name="Birol I."/>
        </authorList>
    </citation>
    <scope>NUCLEOTIDE SEQUENCE [LARGE SCALE GENOMIC DNA]</scope>
</reference>
<protein>
    <submittedName>
        <fullName evidence="1">Uncharacterized protein</fullName>
    </submittedName>
</protein>
<evidence type="ECO:0000313" key="2">
    <source>
        <dbReference type="Proteomes" id="UP000228934"/>
    </source>
</evidence>
<dbReference type="EMBL" id="KV940177">
    <property type="protein sequence ID" value="PIO26770.1"/>
    <property type="molecule type" value="Genomic_DNA"/>
</dbReference>
<dbReference type="AlphaFoldDB" id="A0A2G9RFV9"/>
<evidence type="ECO:0000313" key="1">
    <source>
        <dbReference type="EMBL" id="PIO26770.1"/>
    </source>
</evidence>
<gene>
    <name evidence="1" type="ORF">AB205_0112600</name>
</gene>
<keyword evidence="2" id="KW-1185">Reference proteome</keyword>